<name>A0ABR2IBB9_9EUKA</name>
<dbReference type="PANTHER" id="PTHR46621">
    <property type="entry name" value="SNRNA-ACTIVATING PROTEIN COMPLEX SUBUNIT 4"/>
    <property type="match status" value="1"/>
</dbReference>
<evidence type="ECO:0000256" key="2">
    <source>
        <dbReference type="ARBA" id="ARBA00023125"/>
    </source>
</evidence>
<keyword evidence="9" id="KW-1185">Reference proteome</keyword>
<proteinExistence type="predicted"/>
<dbReference type="Gene3D" id="1.10.10.60">
    <property type="entry name" value="Homeodomain-like"/>
    <property type="match status" value="3"/>
</dbReference>
<keyword evidence="1" id="KW-0805">Transcription regulation</keyword>
<dbReference type="InterPro" id="IPR051575">
    <property type="entry name" value="Myb-like_DNA-bd"/>
</dbReference>
<protein>
    <recommendedName>
        <fullName evidence="10">Myb-like DNA-binding domain containing protein</fullName>
    </recommendedName>
</protein>
<dbReference type="InterPro" id="IPR017930">
    <property type="entry name" value="Myb_dom"/>
</dbReference>
<feature type="domain" description="HTH myb-type" evidence="7">
    <location>
        <begin position="105"/>
        <end position="154"/>
    </location>
</feature>
<feature type="domain" description="HTH myb-type" evidence="7">
    <location>
        <begin position="48"/>
        <end position="103"/>
    </location>
</feature>
<feature type="domain" description="Myb-like" evidence="6">
    <location>
        <begin position="5"/>
        <end position="47"/>
    </location>
</feature>
<feature type="domain" description="HTH myb-type" evidence="7">
    <location>
        <begin position="1"/>
        <end position="47"/>
    </location>
</feature>
<dbReference type="Pfam" id="PF00249">
    <property type="entry name" value="Myb_DNA-binding"/>
    <property type="match status" value="3"/>
</dbReference>
<feature type="domain" description="Myb-like" evidence="6">
    <location>
        <begin position="48"/>
        <end position="99"/>
    </location>
</feature>
<evidence type="ECO:0000256" key="3">
    <source>
        <dbReference type="ARBA" id="ARBA00023163"/>
    </source>
</evidence>
<keyword evidence="3" id="KW-0804">Transcription</keyword>
<evidence type="ECO:0000313" key="8">
    <source>
        <dbReference type="EMBL" id="KAK8860275.1"/>
    </source>
</evidence>
<keyword evidence="2" id="KW-0238">DNA-binding</keyword>
<dbReference type="SMART" id="SM00717">
    <property type="entry name" value="SANT"/>
    <property type="match status" value="3"/>
</dbReference>
<feature type="domain" description="Myb-like" evidence="6">
    <location>
        <begin position="100"/>
        <end position="150"/>
    </location>
</feature>
<accession>A0ABR2IBB9</accession>
<dbReference type="PROSITE" id="PS51294">
    <property type="entry name" value="HTH_MYB"/>
    <property type="match status" value="3"/>
</dbReference>
<organism evidence="8 9">
    <name type="scientific">Tritrichomonas musculus</name>
    <dbReference type="NCBI Taxonomy" id="1915356"/>
    <lineage>
        <taxon>Eukaryota</taxon>
        <taxon>Metamonada</taxon>
        <taxon>Parabasalia</taxon>
        <taxon>Tritrichomonadida</taxon>
        <taxon>Tritrichomonadidae</taxon>
        <taxon>Tritrichomonas</taxon>
    </lineage>
</organism>
<reference evidence="8 9" key="1">
    <citation type="submission" date="2024-04" db="EMBL/GenBank/DDBJ databases">
        <title>Tritrichomonas musculus Genome.</title>
        <authorList>
            <person name="Alves-Ferreira E."/>
            <person name="Grigg M."/>
            <person name="Lorenzi H."/>
            <person name="Galac M."/>
        </authorList>
    </citation>
    <scope>NUCLEOTIDE SEQUENCE [LARGE SCALE GENOMIC DNA]</scope>
    <source>
        <strain evidence="8 9">EAF2021</strain>
    </source>
</reference>
<gene>
    <name evidence="8" type="ORF">M9Y10_011940</name>
</gene>
<dbReference type="SUPFAM" id="SSF46689">
    <property type="entry name" value="Homeodomain-like"/>
    <property type="match status" value="2"/>
</dbReference>
<evidence type="ECO:0000256" key="4">
    <source>
        <dbReference type="ARBA" id="ARBA00023242"/>
    </source>
</evidence>
<dbReference type="InterPro" id="IPR009057">
    <property type="entry name" value="Homeodomain-like_sf"/>
</dbReference>
<evidence type="ECO:0008006" key="10">
    <source>
        <dbReference type="Google" id="ProtNLM"/>
    </source>
</evidence>
<keyword evidence="4" id="KW-0539">Nucleus</keyword>
<dbReference type="InterPro" id="IPR001005">
    <property type="entry name" value="SANT/Myb"/>
</dbReference>
<dbReference type="Proteomes" id="UP001470230">
    <property type="component" value="Unassembled WGS sequence"/>
</dbReference>
<evidence type="ECO:0000259" key="7">
    <source>
        <dbReference type="PROSITE" id="PS51294"/>
    </source>
</evidence>
<dbReference type="PANTHER" id="PTHR46621:SF1">
    <property type="entry name" value="SNRNA-ACTIVATING PROTEIN COMPLEX SUBUNIT 4"/>
    <property type="match status" value="1"/>
</dbReference>
<evidence type="ECO:0000259" key="6">
    <source>
        <dbReference type="PROSITE" id="PS50090"/>
    </source>
</evidence>
<sequence length="338" mass="38770">MGKVWKDEEDALILDFVTKNGKHWDIIASLLPHRTTTQISAHWEKCLDPTLTKGPFTPQEDEIIINFVKEHGPQNWPLIKEVLPSRCPKQCRERWYNHLNPNVSKKEWTPEEDNFIFNAVMRYGPKWSNIAKHIPGRTDNSIKNRFNSSILKRIFHDPQTGKTLLKEDNKSQKQQKQPAIKQSKLVNDQQMTHSPPLIPQINNNFDSVQINISYDNSQATSVHPLNLKRTAFVLPMINIKPQTEEVPCIDSNNHCNLSTDMMKPSNTELSPEPGLSLDVFSSTCESSSDTNDFLSEIKPEPGFLSSSISSYEMQFPAEAFLSSFDDEIFDFKEILKQE</sequence>
<evidence type="ECO:0000256" key="5">
    <source>
        <dbReference type="SAM" id="MobiDB-lite"/>
    </source>
</evidence>
<evidence type="ECO:0000256" key="1">
    <source>
        <dbReference type="ARBA" id="ARBA00023015"/>
    </source>
</evidence>
<dbReference type="CDD" id="cd00167">
    <property type="entry name" value="SANT"/>
    <property type="match status" value="3"/>
</dbReference>
<comment type="caution">
    <text evidence="8">The sequence shown here is derived from an EMBL/GenBank/DDBJ whole genome shotgun (WGS) entry which is preliminary data.</text>
</comment>
<dbReference type="PROSITE" id="PS50090">
    <property type="entry name" value="MYB_LIKE"/>
    <property type="match status" value="3"/>
</dbReference>
<dbReference type="EMBL" id="JAPFFF010000018">
    <property type="protein sequence ID" value="KAK8860275.1"/>
    <property type="molecule type" value="Genomic_DNA"/>
</dbReference>
<feature type="region of interest" description="Disordered" evidence="5">
    <location>
        <begin position="167"/>
        <end position="189"/>
    </location>
</feature>
<evidence type="ECO:0000313" key="9">
    <source>
        <dbReference type="Proteomes" id="UP001470230"/>
    </source>
</evidence>